<dbReference type="InterPro" id="IPR036291">
    <property type="entry name" value="NAD(P)-bd_dom_sf"/>
</dbReference>
<protein>
    <recommendedName>
        <fullName evidence="5">Dehydrogenase/reductase SDR family member 11</fullName>
    </recommendedName>
</protein>
<accession>A0A1Y1MF15</accession>
<organism evidence="4">
    <name type="scientific">Photinus pyralis</name>
    <name type="common">Common eastern firefly</name>
    <name type="synonym">Lampyris pyralis</name>
    <dbReference type="NCBI Taxonomy" id="7054"/>
    <lineage>
        <taxon>Eukaryota</taxon>
        <taxon>Metazoa</taxon>
        <taxon>Ecdysozoa</taxon>
        <taxon>Arthropoda</taxon>
        <taxon>Hexapoda</taxon>
        <taxon>Insecta</taxon>
        <taxon>Pterygota</taxon>
        <taxon>Neoptera</taxon>
        <taxon>Endopterygota</taxon>
        <taxon>Coleoptera</taxon>
        <taxon>Polyphaga</taxon>
        <taxon>Elateriformia</taxon>
        <taxon>Elateroidea</taxon>
        <taxon>Lampyridae</taxon>
        <taxon>Lampyrinae</taxon>
        <taxon>Photinus</taxon>
    </lineage>
</organism>
<dbReference type="SUPFAM" id="SSF51735">
    <property type="entry name" value="NAD(P)-binding Rossmann-fold domains"/>
    <property type="match status" value="1"/>
</dbReference>
<evidence type="ECO:0000256" key="1">
    <source>
        <dbReference type="ARBA" id="ARBA00006484"/>
    </source>
</evidence>
<dbReference type="PRINTS" id="PR00080">
    <property type="entry name" value="SDRFAMILY"/>
</dbReference>
<evidence type="ECO:0000256" key="2">
    <source>
        <dbReference type="ARBA" id="ARBA00023002"/>
    </source>
</evidence>
<evidence type="ECO:0000256" key="3">
    <source>
        <dbReference type="RuleBase" id="RU000363"/>
    </source>
</evidence>
<dbReference type="FunFam" id="3.40.50.720:FF:000047">
    <property type="entry name" value="NADP-dependent L-serine/L-allo-threonine dehydrogenase"/>
    <property type="match status" value="1"/>
</dbReference>
<reference evidence="4" key="1">
    <citation type="journal article" date="2016" name="Sci. Rep.">
        <title>Molecular characterization of firefly nuptial gifts: a multi-omics approach sheds light on postcopulatory sexual selection.</title>
        <authorList>
            <person name="Al-Wathiqui N."/>
            <person name="Fallon T.R."/>
            <person name="South A."/>
            <person name="Weng J.K."/>
            <person name="Lewis S.M."/>
        </authorList>
    </citation>
    <scope>NUCLEOTIDE SEQUENCE</scope>
</reference>
<dbReference type="PANTHER" id="PTHR43115:SF4">
    <property type="entry name" value="DEHYDROGENASE_REDUCTASE SDR FAMILY MEMBER 11"/>
    <property type="match status" value="1"/>
</dbReference>
<dbReference type="InterPro" id="IPR002347">
    <property type="entry name" value="SDR_fam"/>
</dbReference>
<evidence type="ECO:0008006" key="5">
    <source>
        <dbReference type="Google" id="ProtNLM"/>
    </source>
</evidence>
<sequence length="249" mass="27193">MERFNGKVAIVTGASSGIGKAIASQLVEEGMNVAGLARRKEKLEELRDSLGGLKGVFHPVPVDMSKEADIIQAFDYVAEHLGAIHVLVNSAGCSRITPLSCGETDNWKDIFDINVIGLSIATREALKNMAANQTDGHIVHINSIYGHYATKLNNSMYCASKFAVTALTESLRCELIARKSRTKITSISPGYVETEFMDVLSKTSNGLFSKELLHSFRHNNPYLKPEDVANCVLYALKTPPHVQVLSSEI</sequence>
<comment type="similarity">
    <text evidence="1 3">Belongs to the short-chain dehydrogenases/reductases (SDR) family.</text>
</comment>
<dbReference type="EMBL" id="GEZM01033094">
    <property type="protein sequence ID" value="JAV84419.1"/>
    <property type="molecule type" value="Transcribed_RNA"/>
</dbReference>
<proteinExistence type="inferred from homology"/>
<keyword evidence="2" id="KW-0560">Oxidoreductase</keyword>
<dbReference type="InterPro" id="IPR020904">
    <property type="entry name" value="Sc_DH/Rdtase_CS"/>
</dbReference>
<dbReference type="Gene3D" id="3.40.50.720">
    <property type="entry name" value="NAD(P)-binding Rossmann-like Domain"/>
    <property type="match status" value="1"/>
</dbReference>
<name>A0A1Y1MF15_PHOPY</name>
<dbReference type="Pfam" id="PF00106">
    <property type="entry name" value="adh_short"/>
    <property type="match status" value="1"/>
</dbReference>
<dbReference type="PROSITE" id="PS00061">
    <property type="entry name" value="ADH_SHORT"/>
    <property type="match status" value="1"/>
</dbReference>
<dbReference type="GO" id="GO:0016616">
    <property type="term" value="F:oxidoreductase activity, acting on the CH-OH group of donors, NAD or NADP as acceptor"/>
    <property type="evidence" value="ECO:0007669"/>
    <property type="project" value="UniProtKB-ARBA"/>
</dbReference>
<dbReference type="PRINTS" id="PR00081">
    <property type="entry name" value="GDHRDH"/>
</dbReference>
<dbReference type="PANTHER" id="PTHR43115">
    <property type="entry name" value="DEHYDROGENASE/REDUCTASE SDR FAMILY MEMBER 11"/>
    <property type="match status" value="1"/>
</dbReference>
<evidence type="ECO:0000313" key="4">
    <source>
        <dbReference type="EMBL" id="JAV84419.1"/>
    </source>
</evidence>
<dbReference type="AlphaFoldDB" id="A0A1Y1MF15"/>